<accession>A0A2G5DL89</accession>
<reference evidence="4 5" key="1">
    <citation type="submission" date="2017-09" db="EMBL/GenBank/DDBJ databases">
        <title>WGS assembly of Aquilegia coerulea Goldsmith.</title>
        <authorList>
            <person name="Hodges S."/>
            <person name="Kramer E."/>
            <person name="Nordborg M."/>
            <person name="Tomkins J."/>
            <person name="Borevitz J."/>
            <person name="Derieg N."/>
            <person name="Yan J."/>
            <person name="Mihaltcheva S."/>
            <person name="Hayes R.D."/>
            <person name="Rokhsar D."/>
        </authorList>
    </citation>
    <scope>NUCLEOTIDE SEQUENCE [LARGE SCALE GENOMIC DNA]</scope>
    <source>
        <strain evidence="5">cv. Goldsmith</strain>
    </source>
</reference>
<dbReference type="SUPFAM" id="SSF53098">
    <property type="entry name" value="Ribonuclease H-like"/>
    <property type="match status" value="1"/>
</dbReference>
<feature type="domain" description="hAT-like transposase RNase-H fold" evidence="3">
    <location>
        <begin position="302"/>
        <end position="402"/>
    </location>
</feature>
<organism evidence="4 5">
    <name type="scientific">Aquilegia coerulea</name>
    <name type="common">Rocky mountain columbine</name>
    <dbReference type="NCBI Taxonomy" id="218851"/>
    <lineage>
        <taxon>Eukaryota</taxon>
        <taxon>Viridiplantae</taxon>
        <taxon>Streptophyta</taxon>
        <taxon>Embryophyta</taxon>
        <taxon>Tracheophyta</taxon>
        <taxon>Spermatophyta</taxon>
        <taxon>Magnoliopsida</taxon>
        <taxon>Ranunculales</taxon>
        <taxon>Ranunculaceae</taxon>
        <taxon>Thalictroideae</taxon>
        <taxon>Aquilegia</taxon>
    </lineage>
</organism>
<evidence type="ECO:0008006" key="6">
    <source>
        <dbReference type="Google" id="ProtNLM"/>
    </source>
</evidence>
<evidence type="ECO:0000313" key="4">
    <source>
        <dbReference type="EMBL" id="PIA44017.1"/>
    </source>
</evidence>
<dbReference type="InterPro" id="IPR052035">
    <property type="entry name" value="ZnF_BED_domain_contain"/>
</dbReference>
<evidence type="ECO:0000259" key="2">
    <source>
        <dbReference type="Pfam" id="PF05699"/>
    </source>
</evidence>
<dbReference type="InterPro" id="IPR008906">
    <property type="entry name" value="HATC_C_dom"/>
</dbReference>
<dbReference type="PANTHER" id="PTHR46481:SF11">
    <property type="entry name" value="ZINC FINGER BED DOMAIN-CONTAINING PROTEIN RICESLEEPER 2-LIKE"/>
    <property type="match status" value="1"/>
</dbReference>
<keyword evidence="5" id="KW-1185">Reference proteome</keyword>
<dbReference type="InterPro" id="IPR025525">
    <property type="entry name" value="hAT-like_transposase_RNase-H"/>
</dbReference>
<dbReference type="PANTHER" id="PTHR46481">
    <property type="entry name" value="ZINC FINGER BED DOMAIN-CONTAINING PROTEIN 4"/>
    <property type="match status" value="1"/>
</dbReference>
<dbReference type="EMBL" id="KZ305035">
    <property type="protein sequence ID" value="PIA44017.1"/>
    <property type="molecule type" value="Genomic_DNA"/>
</dbReference>
<dbReference type="InterPro" id="IPR012337">
    <property type="entry name" value="RNaseH-like_sf"/>
</dbReference>
<dbReference type="OrthoDB" id="1873329at2759"/>
<name>A0A2G5DL89_AQUCA</name>
<keyword evidence="1" id="KW-0238">DNA-binding</keyword>
<dbReference type="GO" id="GO:0046983">
    <property type="term" value="F:protein dimerization activity"/>
    <property type="evidence" value="ECO:0007669"/>
    <property type="project" value="InterPro"/>
</dbReference>
<proteinExistence type="predicted"/>
<feature type="domain" description="HAT C-terminal dimerisation" evidence="2">
    <location>
        <begin position="452"/>
        <end position="524"/>
    </location>
</feature>
<protein>
    <recommendedName>
        <fullName evidence="6">hAT-like transposase RNase-H fold domain-containing protein</fullName>
    </recommendedName>
</protein>
<gene>
    <name evidence="4" type="ORF">AQUCO_01800228v1</name>
</gene>
<sequence length="532" mass="61816">MITGTSVPPNPTVEATNGAERKLRLEVWLHFDKEKSQEAFKFDQMRSRLDLARIIIKHEYPFTMVDYEYFRVFINNLRPLLNLVTKNTIKSHILSVYKEEREKLYKFFDEFSGRVSFTTDLWTSETRDAYLCLTAHFKDTDWVRTISVDNASSNDVMVNNIKDILNGDGLLVLGGQFLHVRCTTHILNLIVKDGLSVIGNVLSNIRESCKFVKATPQRKLKWKSTIEQVKVSSTQQICLDVPRRWNSTFKMLERALIYKGAFFRLEQREESFMTNPSKEDWEIAKVICNCLKIFYDSTNTLSGTEYPTANIYFAEVCEIHLNLFQWCKHENQWVVMMAEKMYEKFKKYWSVCSLILAVAVVLDPRFKMRFVQYYFNLIYGLHEAEIYINKVQILLEDLYSEYDSKSNLNSGTSHSPSSLNLLSGESSNMDKIKKFETWCMKEGYESVTKKYELEQYLVEPIFPADCAFNILNWWKLNTPNVLTIPISTVASESAFSTSGRVLNEYRSSLTPNTLHVLICAQNWLKSSKGITS</sequence>
<dbReference type="Pfam" id="PF05699">
    <property type="entry name" value="Dimer_Tnp_hAT"/>
    <property type="match status" value="1"/>
</dbReference>
<dbReference type="AlphaFoldDB" id="A0A2G5DL89"/>
<dbReference type="GO" id="GO:0003677">
    <property type="term" value="F:DNA binding"/>
    <property type="evidence" value="ECO:0007669"/>
    <property type="project" value="UniProtKB-KW"/>
</dbReference>
<evidence type="ECO:0000313" key="5">
    <source>
        <dbReference type="Proteomes" id="UP000230069"/>
    </source>
</evidence>
<evidence type="ECO:0000256" key="1">
    <source>
        <dbReference type="ARBA" id="ARBA00023125"/>
    </source>
</evidence>
<dbReference type="Pfam" id="PF14372">
    <property type="entry name" value="hAT-like_RNase-H"/>
    <property type="match status" value="1"/>
</dbReference>
<dbReference type="Proteomes" id="UP000230069">
    <property type="component" value="Unassembled WGS sequence"/>
</dbReference>
<dbReference type="InParanoid" id="A0A2G5DL89"/>
<evidence type="ECO:0000259" key="3">
    <source>
        <dbReference type="Pfam" id="PF14372"/>
    </source>
</evidence>